<proteinExistence type="predicted"/>
<organism evidence="2 3">
    <name type="scientific">Micromonospora tulbaghiae</name>
    <dbReference type="NCBI Taxonomy" id="479978"/>
    <lineage>
        <taxon>Bacteria</taxon>
        <taxon>Bacillati</taxon>
        <taxon>Actinomycetota</taxon>
        <taxon>Actinomycetes</taxon>
        <taxon>Micromonosporales</taxon>
        <taxon>Micromonosporaceae</taxon>
        <taxon>Micromonospora</taxon>
    </lineage>
</organism>
<protein>
    <submittedName>
        <fullName evidence="2">Uncharacterized protein</fullName>
    </submittedName>
</protein>
<dbReference type="RefSeq" id="WP_120571262.1">
    <property type="nucleotide sequence ID" value="NZ_CP024087.1"/>
</dbReference>
<dbReference type="AlphaFoldDB" id="A0A386WLK4"/>
<dbReference type="Proteomes" id="UP000267804">
    <property type="component" value="Chromosome"/>
</dbReference>
<evidence type="ECO:0000256" key="1">
    <source>
        <dbReference type="SAM" id="MobiDB-lite"/>
    </source>
</evidence>
<gene>
    <name evidence="2" type="ORF">CSH63_17850</name>
</gene>
<dbReference type="KEGG" id="mtua:CSH63_17850"/>
<sequence length="202" mass="23066">MNRSQVAAILALAAARDRRTVGEVDVRAWHEDIGDLDFDDARQAISAHFRQSTEYLMPVHVRRLATEIRRERHRVERETEQQRALQAYRADAGPLTDRSAEIRAFVGHVREVIPDGSREALRPRAVEWERQQRAQAEPEPNPAYDPSMQPVREWCSKPNAPTGQWWENDAARERHAKELLAEAGRLRPRAEQAPAVGAQEAS</sequence>
<dbReference type="EMBL" id="CP024087">
    <property type="protein sequence ID" value="AYF29295.1"/>
    <property type="molecule type" value="Genomic_DNA"/>
</dbReference>
<reference evidence="2 3" key="1">
    <citation type="submission" date="2017-10" db="EMBL/GenBank/DDBJ databases">
        <title>Integration of genomic and chemical information greatly accelerates assignment of the full stereostructure of myelolactone, a potent inhibitor of myeloma from a marine-derived Micromonospora.</title>
        <authorList>
            <person name="Kim M.C."/>
            <person name="Machado H."/>
            <person name="Jensen P.R."/>
            <person name="Fenical W."/>
        </authorList>
    </citation>
    <scope>NUCLEOTIDE SEQUENCE [LARGE SCALE GENOMIC DNA]</scope>
    <source>
        <strain evidence="2 3">CNY-010</strain>
    </source>
</reference>
<evidence type="ECO:0000313" key="3">
    <source>
        <dbReference type="Proteomes" id="UP000267804"/>
    </source>
</evidence>
<feature type="region of interest" description="Disordered" evidence="1">
    <location>
        <begin position="181"/>
        <end position="202"/>
    </location>
</feature>
<feature type="compositionally biased region" description="Basic and acidic residues" evidence="1">
    <location>
        <begin position="181"/>
        <end position="190"/>
    </location>
</feature>
<accession>A0A386WLK4</accession>
<feature type="region of interest" description="Disordered" evidence="1">
    <location>
        <begin position="129"/>
        <end position="163"/>
    </location>
</feature>
<evidence type="ECO:0000313" key="2">
    <source>
        <dbReference type="EMBL" id="AYF29295.1"/>
    </source>
</evidence>
<name>A0A386WLK4_9ACTN</name>